<evidence type="ECO:0000256" key="1">
    <source>
        <dbReference type="ARBA" id="ARBA00006479"/>
    </source>
</evidence>
<accession>A0A859DQ95</accession>
<dbReference type="Proteomes" id="UP000509623">
    <property type="component" value="Chromosome"/>
</dbReference>
<dbReference type="Pfam" id="PF00480">
    <property type="entry name" value="ROK"/>
    <property type="match status" value="1"/>
</dbReference>
<dbReference type="EMBL" id="CP046161">
    <property type="protein sequence ID" value="QKO29711.1"/>
    <property type="molecule type" value="Genomic_DNA"/>
</dbReference>
<dbReference type="SUPFAM" id="SSF53067">
    <property type="entry name" value="Actin-like ATPase domain"/>
    <property type="match status" value="1"/>
</dbReference>
<dbReference type="InterPro" id="IPR049874">
    <property type="entry name" value="ROK_cs"/>
</dbReference>
<gene>
    <name evidence="2" type="ORF">GJQ69_03425</name>
    <name evidence="3" type="ORF">GKP14_00950</name>
</gene>
<keyword evidence="5" id="KW-1185">Reference proteome</keyword>
<proteinExistence type="inferred from homology"/>
<name>A0A859DQ95_9FIRM</name>
<dbReference type="RefSeq" id="WP_086036043.1">
    <property type="nucleotide sequence ID" value="NZ_CP046051.1"/>
</dbReference>
<dbReference type="PROSITE" id="PS01125">
    <property type="entry name" value="ROK"/>
    <property type="match status" value="1"/>
</dbReference>
<organism evidence="2 4">
    <name type="scientific">Caproicibacterium lactatifermentans</name>
    <dbReference type="NCBI Taxonomy" id="2666138"/>
    <lineage>
        <taxon>Bacteria</taxon>
        <taxon>Bacillati</taxon>
        <taxon>Bacillota</taxon>
        <taxon>Clostridia</taxon>
        <taxon>Eubacteriales</taxon>
        <taxon>Oscillospiraceae</taxon>
        <taxon>Caproicibacterium</taxon>
    </lineage>
</organism>
<comment type="similarity">
    <text evidence="1">Belongs to the ROK (NagC/XylR) family.</text>
</comment>
<evidence type="ECO:0000313" key="5">
    <source>
        <dbReference type="Proteomes" id="UP000509623"/>
    </source>
</evidence>
<protein>
    <submittedName>
        <fullName evidence="2">ROK family protein</fullName>
    </submittedName>
</protein>
<dbReference type="InterPro" id="IPR000600">
    <property type="entry name" value="ROK"/>
</dbReference>
<dbReference type="Gene3D" id="3.30.420.40">
    <property type="match status" value="2"/>
</dbReference>
<dbReference type="PANTHER" id="PTHR18964:SF149">
    <property type="entry name" value="BIFUNCTIONAL UDP-N-ACETYLGLUCOSAMINE 2-EPIMERASE_N-ACETYLMANNOSAMINE KINASE"/>
    <property type="match status" value="1"/>
</dbReference>
<evidence type="ECO:0000313" key="4">
    <source>
        <dbReference type="Proteomes" id="UP000501316"/>
    </source>
</evidence>
<evidence type="ECO:0000313" key="3">
    <source>
        <dbReference type="EMBL" id="QKO29711.1"/>
    </source>
</evidence>
<reference evidence="4 5" key="1">
    <citation type="submission" date="2019-11" db="EMBL/GenBank/DDBJ databases">
        <authorList>
            <person name="Ren C."/>
            <person name="Wang H."/>
            <person name="Xu Y."/>
        </authorList>
    </citation>
    <scope>NUCLEOTIDE SEQUENCE [LARGE SCALE GENOMIC DNA]</scope>
    <source>
        <strain evidence="5">JNU-WLY1368</strain>
        <strain evidence="2 4">LBM 19010</strain>
    </source>
</reference>
<dbReference type="PANTHER" id="PTHR18964">
    <property type="entry name" value="ROK (REPRESSOR, ORF, KINASE) FAMILY"/>
    <property type="match status" value="1"/>
</dbReference>
<reference evidence="3" key="2">
    <citation type="journal article" date="2021" name="Appl. Environ. Microbiol.">
        <title>Adaptability of a Caproate-Producing Bacterium Contributes to Its Dominance in an Anaerobic Fermentation System.</title>
        <authorList>
            <person name="Wang H."/>
            <person name="Gu Y."/>
            <person name="Zhou W."/>
            <person name="Zhao D."/>
            <person name="Qiao Z."/>
            <person name="Zheng J."/>
            <person name="Gao J."/>
            <person name="Chen X."/>
            <person name="Ren C."/>
            <person name="Xu Y."/>
        </authorList>
    </citation>
    <scope>NUCLEOTIDE SEQUENCE</scope>
    <source>
        <strain evidence="3">JNU-WLY1368</strain>
    </source>
</reference>
<dbReference type="InterPro" id="IPR043129">
    <property type="entry name" value="ATPase_NBD"/>
</dbReference>
<dbReference type="KEGG" id="clf:GJQ69_03425"/>
<evidence type="ECO:0000313" key="2">
    <source>
        <dbReference type="EMBL" id="QKN23615.1"/>
    </source>
</evidence>
<dbReference type="AlphaFoldDB" id="A0A859DQ95"/>
<dbReference type="Proteomes" id="UP000501316">
    <property type="component" value="Chromosome"/>
</dbReference>
<sequence length="319" mass="33535">MYYLGIDLGGTNIAVGIIDENYKMVASAKSHTRVPCPEEELTEQLANTALQALRAAHLTLEDVPWIGVGSPGSIDSMHGIVGFSGNLNLHNYPLANQLSQRLNGRRVLLENDANAAAFGEYKAGALQNAANALAITLGTGIGGGILIDGKIYSGCNGAAGELGHQVIKADGRSCTCGRHGCWETYASATGLIRTTQEIMQTSSDHSSPIWQLAGNDLNKVSGRTAFDAMRAGDPLGQKAVDCFIRDLGTGLVNCINIFQPDRVCIGGGICNEKDYLLKPLQAFVNKETFLVPNGPHTQLCIAQLGNDAGIIGAALLGTA</sequence>
<dbReference type="EMBL" id="CP046051">
    <property type="protein sequence ID" value="QKN23615.1"/>
    <property type="molecule type" value="Genomic_DNA"/>
</dbReference>
<reference evidence="3" key="3">
    <citation type="journal article" date="2022" name="Int. J. Syst. Evol. Microbiol.">
        <title>Caproicibacterium lactatifermentans sp. nov., isolated from pit clay used for the production of Chinese strong aroma-type liquor.</title>
        <authorList>
            <person name="Wang H."/>
            <person name="Gu Y."/>
            <person name="Zhao D."/>
            <person name="Qiao Z."/>
            <person name="Zheng J."/>
            <person name="Gao J."/>
            <person name="Ren C."/>
            <person name="Xu Y."/>
        </authorList>
    </citation>
    <scope>NUCLEOTIDE SEQUENCE</scope>
    <source>
        <strain evidence="3">JNU-WLY1368</strain>
    </source>
</reference>